<keyword evidence="1" id="KW-0472">Membrane</keyword>
<reference evidence="3" key="1">
    <citation type="journal article" date="2019" name="Int. J. Syst. Evol. Microbiol.">
        <title>The Global Catalogue of Microorganisms (GCM) 10K type strain sequencing project: providing services to taxonomists for standard genome sequencing and annotation.</title>
        <authorList>
            <consortium name="The Broad Institute Genomics Platform"/>
            <consortium name="The Broad Institute Genome Sequencing Center for Infectious Disease"/>
            <person name="Wu L."/>
            <person name="Ma J."/>
        </authorList>
    </citation>
    <scope>NUCLEOTIDE SEQUENCE [LARGE SCALE GENOMIC DNA]</scope>
    <source>
        <strain evidence="3">NBRC 108725</strain>
    </source>
</reference>
<dbReference type="Proteomes" id="UP001321498">
    <property type="component" value="Chromosome"/>
</dbReference>
<feature type="transmembrane region" description="Helical" evidence="1">
    <location>
        <begin position="78"/>
        <end position="99"/>
    </location>
</feature>
<dbReference type="EMBL" id="AP027731">
    <property type="protein sequence ID" value="BDZ46494.1"/>
    <property type="molecule type" value="Genomic_DNA"/>
</dbReference>
<keyword evidence="1" id="KW-0812">Transmembrane</keyword>
<feature type="transmembrane region" description="Helical" evidence="1">
    <location>
        <begin position="105"/>
        <end position="126"/>
    </location>
</feature>
<evidence type="ECO:0008006" key="4">
    <source>
        <dbReference type="Google" id="ProtNLM"/>
    </source>
</evidence>
<evidence type="ECO:0000313" key="3">
    <source>
        <dbReference type="Proteomes" id="UP001321498"/>
    </source>
</evidence>
<keyword evidence="3" id="KW-1185">Reference proteome</keyword>
<proteinExistence type="predicted"/>
<name>A0ABM8GDW2_9MICO</name>
<organism evidence="2 3">
    <name type="scientific">Naasia aerilata</name>
    <dbReference type="NCBI Taxonomy" id="1162966"/>
    <lineage>
        <taxon>Bacteria</taxon>
        <taxon>Bacillati</taxon>
        <taxon>Actinomycetota</taxon>
        <taxon>Actinomycetes</taxon>
        <taxon>Micrococcales</taxon>
        <taxon>Microbacteriaceae</taxon>
        <taxon>Naasia</taxon>
    </lineage>
</organism>
<keyword evidence="1" id="KW-1133">Transmembrane helix</keyword>
<sequence length="163" mass="18011">MVDHLVSGRLEMADEVLAEVQAGMVGGQMDPHAAQSRERGRGRASRLRDLDGVLEGVADRRRRAHTDYMPWYRRIPPVSWLVIAALVLAMAVFISQVVFSWAPEWVGFLALFVLAAGIVYSFRVIWKKSDHATFLRAARARAEVEAAACTAGWASVDGWNSGT</sequence>
<evidence type="ECO:0000256" key="1">
    <source>
        <dbReference type="SAM" id="Phobius"/>
    </source>
</evidence>
<protein>
    <recommendedName>
        <fullName evidence="4">DUF3040 family protein</fullName>
    </recommendedName>
</protein>
<gene>
    <name evidence="2" type="ORF">GCM10025866_24030</name>
</gene>
<evidence type="ECO:0000313" key="2">
    <source>
        <dbReference type="EMBL" id="BDZ46494.1"/>
    </source>
</evidence>
<accession>A0ABM8GDW2</accession>